<name>A0ABR3S9Z3_9PEZI</name>
<dbReference type="SUPFAM" id="SSF53474">
    <property type="entry name" value="alpha/beta-Hydrolases"/>
    <property type="match status" value="1"/>
</dbReference>
<dbReference type="EMBL" id="JAJVDC020000365">
    <property type="protein sequence ID" value="KAL1614713.1"/>
    <property type="molecule type" value="Genomic_DNA"/>
</dbReference>
<dbReference type="InterPro" id="IPR019819">
    <property type="entry name" value="Carboxylesterase_B_CS"/>
</dbReference>
<dbReference type="Pfam" id="PF00135">
    <property type="entry name" value="COesterase"/>
    <property type="match status" value="1"/>
</dbReference>
<dbReference type="EC" id="3.1.1.-" evidence="4"/>
<dbReference type="PROSITE" id="PS00122">
    <property type="entry name" value="CARBOXYLESTERASE_B_1"/>
    <property type="match status" value="1"/>
</dbReference>
<evidence type="ECO:0000313" key="6">
    <source>
        <dbReference type="EMBL" id="KAL1614713.1"/>
    </source>
</evidence>
<sequence>MMTGNMQSSEDCLFLNVFAPANASELPVFVWIHGGGYQGGSAATFDPASLMETGENGFVSVIIQYRLGAFGFLSSEEVKDQGGLNAGILDQQLTLQWVQKYIGMFGGDPRRVTIAGESAGAGSVMIHATAYGGTQANTLFENAITASPFLPQTFHYNSQVVLEQYWAFAQAVGCARLDTLKCLQAAKSESLIAANAEIASKSLSGIFAWKPVIDGTLIPQLLSKTLDGQLNGKSVLTGNNANEGFAFTPQNITTQAAFTAYLQLYFPRLSAENLTLIQSVYTTPADILDSATTPKFATSGLSAPTAVNQSQLSTGHQQVANNFYSEVTFVCPSYWLAAAYERAVGNASFQYQFSVTPALHGFDVGFYFPSPARPVDAGVSRAFQQAYAGFVMEGVPADWPRKTEESPMMQNLNATGGRPVDMGLFTVFVDPGVQVAGGPVDADIWEGGRKMRCNFLRSLADELMI</sequence>
<comment type="similarity">
    <text evidence="1 4">Belongs to the type-B carboxylesterase/lipase family.</text>
</comment>
<comment type="caution">
    <text evidence="6">The sequence shown here is derived from an EMBL/GenBank/DDBJ whole genome shotgun (WGS) entry which is preliminary data.</text>
</comment>
<dbReference type="InterPro" id="IPR019826">
    <property type="entry name" value="Carboxylesterase_B_AS"/>
</dbReference>
<dbReference type="InterPro" id="IPR002018">
    <property type="entry name" value="CarbesteraseB"/>
</dbReference>
<gene>
    <name evidence="6" type="ORF">SLS56_012038</name>
</gene>
<evidence type="ECO:0000256" key="2">
    <source>
        <dbReference type="ARBA" id="ARBA00010515"/>
    </source>
</evidence>
<feature type="domain" description="Carboxylesterase type B" evidence="5">
    <location>
        <begin position="6"/>
        <end position="412"/>
    </location>
</feature>
<evidence type="ECO:0000256" key="4">
    <source>
        <dbReference type="RuleBase" id="RU361235"/>
    </source>
</evidence>
<dbReference type="Proteomes" id="UP001521116">
    <property type="component" value="Unassembled WGS sequence"/>
</dbReference>
<dbReference type="InterPro" id="IPR002168">
    <property type="entry name" value="Lipase_GDXG_HIS_AS"/>
</dbReference>
<evidence type="ECO:0000313" key="7">
    <source>
        <dbReference type="Proteomes" id="UP001521116"/>
    </source>
</evidence>
<evidence type="ECO:0000256" key="1">
    <source>
        <dbReference type="ARBA" id="ARBA00005964"/>
    </source>
</evidence>
<reference evidence="6 7" key="1">
    <citation type="submission" date="2024-02" db="EMBL/GenBank/DDBJ databases">
        <title>De novo assembly and annotation of 12 fungi associated with fruit tree decline syndrome in Ontario, Canada.</title>
        <authorList>
            <person name="Sulman M."/>
            <person name="Ellouze W."/>
            <person name="Ilyukhin E."/>
        </authorList>
    </citation>
    <scope>NUCLEOTIDE SEQUENCE [LARGE SCALE GENOMIC DNA]</scope>
    <source>
        <strain evidence="6 7">M1-105</strain>
    </source>
</reference>
<dbReference type="PROSITE" id="PS00941">
    <property type="entry name" value="CARBOXYLESTERASE_B_2"/>
    <property type="match status" value="1"/>
</dbReference>
<dbReference type="InterPro" id="IPR029058">
    <property type="entry name" value="AB_hydrolase_fold"/>
</dbReference>
<accession>A0ABR3S9Z3</accession>
<protein>
    <recommendedName>
        <fullName evidence="4">Carboxylic ester hydrolase</fullName>
        <ecNumber evidence="4">3.1.1.-</ecNumber>
    </recommendedName>
</protein>
<evidence type="ECO:0000256" key="3">
    <source>
        <dbReference type="ARBA" id="ARBA00022801"/>
    </source>
</evidence>
<dbReference type="Gene3D" id="3.40.50.1820">
    <property type="entry name" value="alpha/beta hydrolase"/>
    <property type="match status" value="1"/>
</dbReference>
<evidence type="ECO:0000259" key="5">
    <source>
        <dbReference type="Pfam" id="PF00135"/>
    </source>
</evidence>
<keyword evidence="3 4" id="KW-0378">Hydrolase</keyword>
<dbReference type="PROSITE" id="PS01173">
    <property type="entry name" value="LIPASE_GDXG_HIS"/>
    <property type="match status" value="1"/>
</dbReference>
<organism evidence="6 7">
    <name type="scientific">Neofusicoccum ribis</name>
    <dbReference type="NCBI Taxonomy" id="45134"/>
    <lineage>
        <taxon>Eukaryota</taxon>
        <taxon>Fungi</taxon>
        <taxon>Dikarya</taxon>
        <taxon>Ascomycota</taxon>
        <taxon>Pezizomycotina</taxon>
        <taxon>Dothideomycetes</taxon>
        <taxon>Dothideomycetes incertae sedis</taxon>
        <taxon>Botryosphaeriales</taxon>
        <taxon>Botryosphaeriaceae</taxon>
        <taxon>Neofusicoccum</taxon>
    </lineage>
</organism>
<comment type="similarity">
    <text evidence="2">Belongs to the 'GDXG' lipolytic enzyme family.</text>
</comment>
<proteinExistence type="inferred from homology"/>
<dbReference type="InterPro" id="IPR050309">
    <property type="entry name" value="Type-B_Carboxylest/Lipase"/>
</dbReference>
<keyword evidence="7" id="KW-1185">Reference proteome</keyword>
<dbReference type="PANTHER" id="PTHR11559">
    <property type="entry name" value="CARBOXYLESTERASE"/>
    <property type="match status" value="1"/>
</dbReference>